<dbReference type="SUPFAM" id="SSF56731">
    <property type="entry name" value="DNA primase core"/>
    <property type="match status" value="1"/>
</dbReference>
<organism evidence="1 2">
    <name type="scientific">Streptomyces pacificus</name>
    <dbReference type="NCBI Taxonomy" id="2705029"/>
    <lineage>
        <taxon>Bacteria</taxon>
        <taxon>Bacillati</taxon>
        <taxon>Actinomycetota</taxon>
        <taxon>Actinomycetes</taxon>
        <taxon>Kitasatosporales</taxon>
        <taxon>Streptomycetaceae</taxon>
        <taxon>Streptomyces</taxon>
    </lineage>
</organism>
<comment type="caution">
    <text evidence="1">The sequence shown here is derived from an EMBL/GenBank/DDBJ whole genome shotgun (WGS) entry which is preliminary data.</text>
</comment>
<reference evidence="1 2" key="1">
    <citation type="submission" date="2020-02" db="EMBL/GenBank/DDBJ databases">
        <title>Whole Genome Shotgun Sequence of Streptomyces sp. strain CWH03.</title>
        <authorList>
            <person name="Dohra H."/>
            <person name="Kodani S."/>
            <person name="Yamamura H."/>
        </authorList>
    </citation>
    <scope>NUCLEOTIDE SEQUENCE [LARGE SCALE GENOMIC DNA]</scope>
    <source>
        <strain evidence="1 2">CWH03</strain>
    </source>
</reference>
<dbReference type="AlphaFoldDB" id="A0A6A0APW2"/>
<name>A0A6A0APW2_9ACTN</name>
<accession>A0A6A0APW2</accession>
<evidence type="ECO:0000313" key="1">
    <source>
        <dbReference type="EMBL" id="GFH34892.1"/>
    </source>
</evidence>
<protein>
    <submittedName>
        <fullName evidence="1">Toprim domain-containing protein</fullName>
    </submittedName>
</protein>
<dbReference type="EMBL" id="BLLG01000003">
    <property type="protein sequence ID" value="GFH34892.1"/>
    <property type="molecule type" value="Genomic_DNA"/>
</dbReference>
<sequence>MLEEAASAYQAALAEDAARYLLGRGIGKAEVATFRLRVVADPFPGHEKYRGMLAIPYLGHDGQTLTIRFRCLQEHNHREHGHGKYNTIAEDPPRLYGVDSIHTAGDEIHLTEGEFDRVILRKIGWHAVGSPGAEMWFGRHRRMLAGFSKVWVWGDPDDAGAKFTAKVCRSLRNAKGVRLRDGDVTETYLRGGAQALHDLINEENTK</sequence>
<proteinExistence type="predicted"/>
<keyword evidence="2" id="KW-1185">Reference proteome</keyword>
<dbReference type="Gene3D" id="3.40.1360.10">
    <property type="match status" value="1"/>
</dbReference>
<gene>
    <name evidence="1" type="ORF">SCWH03_11060</name>
</gene>
<dbReference type="Proteomes" id="UP000484988">
    <property type="component" value="Unassembled WGS sequence"/>
</dbReference>
<evidence type="ECO:0000313" key="2">
    <source>
        <dbReference type="Proteomes" id="UP000484988"/>
    </source>
</evidence>